<feature type="transmembrane region" description="Helical" evidence="1">
    <location>
        <begin position="54"/>
        <end position="72"/>
    </location>
</feature>
<accession>A0A9Q8Y632</accession>
<feature type="transmembrane region" description="Helical" evidence="1">
    <location>
        <begin position="92"/>
        <end position="123"/>
    </location>
</feature>
<dbReference type="EMBL" id="CP098807">
    <property type="protein sequence ID" value="USJ21739.1"/>
    <property type="molecule type" value="Genomic_DNA"/>
</dbReference>
<proteinExistence type="predicted"/>
<organism evidence="2 3">
    <name type="scientific">Ensifer adhaerens</name>
    <name type="common">Sinorhizobium morelense</name>
    <dbReference type="NCBI Taxonomy" id="106592"/>
    <lineage>
        <taxon>Bacteria</taxon>
        <taxon>Pseudomonadati</taxon>
        <taxon>Pseudomonadota</taxon>
        <taxon>Alphaproteobacteria</taxon>
        <taxon>Hyphomicrobiales</taxon>
        <taxon>Rhizobiaceae</taxon>
        <taxon>Sinorhizobium/Ensifer group</taxon>
        <taxon>Ensifer</taxon>
    </lineage>
</organism>
<protein>
    <submittedName>
        <fullName evidence="2">Uncharacterized protein</fullName>
    </submittedName>
</protein>
<evidence type="ECO:0000313" key="3">
    <source>
        <dbReference type="Proteomes" id="UP001055460"/>
    </source>
</evidence>
<dbReference type="OrthoDB" id="1956346at2"/>
<evidence type="ECO:0000256" key="1">
    <source>
        <dbReference type="SAM" id="Phobius"/>
    </source>
</evidence>
<feature type="transmembrane region" description="Helical" evidence="1">
    <location>
        <begin position="20"/>
        <end position="42"/>
    </location>
</feature>
<dbReference type="Proteomes" id="UP001055460">
    <property type="component" value="Chromosome"/>
</dbReference>
<sequence length="195" mass="20554">MRSLRIHPHLHDVFGEEQPLAYLAAILLFGAGVAVVFALPAGSMLADLAWWRTALALVLVLDIAAGCVANFTPSTNDFYAARPCNRWIFIAIHFHIVLVALLLGSGIAAAVVVWAYTIAAAALVNRLAGREAQTFVGGLLTAIGLAGLPLLPGLTPAMMAVSGLFMLKVLFSFAVDHYRTVPPQDGQASKNGGHG</sequence>
<dbReference type="RefSeq" id="WP_110818659.1">
    <property type="nucleotide sequence ID" value="NZ_CP098807.1"/>
</dbReference>
<name>A0A9Q8Y632_ENSAD</name>
<feature type="transmembrane region" description="Helical" evidence="1">
    <location>
        <begin position="135"/>
        <end position="151"/>
    </location>
</feature>
<reference evidence="2" key="1">
    <citation type="submission" date="2022-06" db="EMBL/GenBank/DDBJ databases">
        <title>Physiological and biochemical characterization and genomic elucidation of a strain of the genus Ensifer adhaerens M8 that combines arsenic oxidation and chromium reduction.</title>
        <authorList>
            <person name="Li X."/>
            <person name="Yu c."/>
        </authorList>
    </citation>
    <scope>NUCLEOTIDE SEQUENCE</scope>
    <source>
        <strain evidence="2">M8</strain>
    </source>
</reference>
<dbReference type="AlphaFoldDB" id="A0A9Q8Y632"/>
<keyword evidence="1" id="KW-0472">Membrane</keyword>
<keyword evidence="1" id="KW-0812">Transmembrane</keyword>
<gene>
    <name evidence="2" type="ORF">NE863_10420</name>
</gene>
<keyword evidence="1" id="KW-1133">Transmembrane helix</keyword>
<evidence type="ECO:0000313" key="2">
    <source>
        <dbReference type="EMBL" id="USJ21739.1"/>
    </source>
</evidence>